<name>A0A0L0FLW6_9EUKA</name>
<evidence type="ECO:0000313" key="6">
    <source>
        <dbReference type="EMBL" id="KNC77013.1"/>
    </source>
</evidence>
<dbReference type="STRING" id="667725.A0A0L0FLW6"/>
<keyword evidence="7" id="KW-1185">Reference proteome</keyword>
<dbReference type="PANTHER" id="PTHR43788:SF8">
    <property type="entry name" value="DNA-BINDING PROTEIN SMUBP-2"/>
    <property type="match status" value="1"/>
</dbReference>
<keyword evidence="3" id="KW-0347">Helicase</keyword>
<gene>
    <name evidence="6" type="ORF">SARC_10511</name>
</gene>
<dbReference type="Proteomes" id="UP000054560">
    <property type="component" value="Unassembled WGS sequence"/>
</dbReference>
<proteinExistence type="predicted"/>
<reference evidence="6 7" key="1">
    <citation type="submission" date="2011-02" db="EMBL/GenBank/DDBJ databases">
        <title>The Genome Sequence of Sphaeroforma arctica JP610.</title>
        <authorList>
            <consortium name="The Broad Institute Genome Sequencing Platform"/>
            <person name="Russ C."/>
            <person name="Cuomo C."/>
            <person name="Young S.K."/>
            <person name="Zeng Q."/>
            <person name="Gargeya S."/>
            <person name="Alvarado L."/>
            <person name="Berlin A."/>
            <person name="Chapman S.B."/>
            <person name="Chen Z."/>
            <person name="Freedman E."/>
            <person name="Gellesch M."/>
            <person name="Goldberg J."/>
            <person name="Griggs A."/>
            <person name="Gujja S."/>
            <person name="Heilman E."/>
            <person name="Heiman D."/>
            <person name="Howarth C."/>
            <person name="Mehta T."/>
            <person name="Neiman D."/>
            <person name="Pearson M."/>
            <person name="Roberts A."/>
            <person name="Saif S."/>
            <person name="Shea T."/>
            <person name="Shenoy N."/>
            <person name="Sisk P."/>
            <person name="Stolte C."/>
            <person name="Sykes S."/>
            <person name="White J."/>
            <person name="Yandava C."/>
            <person name="Burger G."/>
            <person name="Gray M.W."/>
            <person name="Holland P.W.H."/>
            <person name="King N."/>
            <person name="Lang F.B.F."/>
            <person name="Roger A.J."/>
            <person name="Ruiz-Trillo I."/>
            <person name="Haas B."/>
            <person name="Nusbaum C."/>
            <person name="Birren B."/>
        </authorList>
    </citation>
    <scope>NUCLEOTIDE SEQUENCE [LARGE SCALE GENOMIC DNA]</scope>
    <source>
        <strain evidence="6 7">JP610</strain>
    </source>
</reference>
<feature type="non-terminal residue" evidence="6">
    <location>
        <position position="1"/>
    </location>
</feature>
<accession>A0A0L0FLW6</accession>
<dbReference type="InterPro" id="IPR027417">
    <property type="entry name" value="P-loop_NTPase"/>
</dbReference>
<dbReference type="EMBL" id="KQ242874">
    <property type="protein sequence ID" value="KNC77013.1"/>
    <property type="molecule type" value="Genomic_DNA"/>
</dbReference>
<dbReference type="InterPro" id="IPR050534">
    <property type="entry name" value="Coronavir_polyprotein_1ab"/>
</dbReference>
<dbReference type="GO" id="GO:0043139">
    <property type="term" value="F:5'-3' DNA helicase activity"/>
    <property type="evidence" value="ECO:0007669"/>
    <property type="project" value="TreeGrafter"/>
</dbReference>
<protein>
    <recommendedName>
        <fullName evidence="5">DNA2/NAM7 helicase-like C-terminal domain-containing protein</fullName>
    </recommendedName>
</protein>
<organism evidence="6 7">
    <name type="scientific">Sphaeroforma arctica JP610</name>
    <dbReference type="NCBI Taxonomy" id="667725"/>
    <lineage>
        <taxon>Eukaryota</taxon>
        <taxon>Ichthyosporea</taxon>
        <taxon>Ichthyophonida</taxon>
        <taxon>Sphaeroforma</taxon>
    </lineage>
</organism>
<dbReference type="Pfam" id="PF13087">
    <property type="entry name" value="AAA_12"/>
    <property type="match status" value="1"/>
</dbReference>
<keyword evidence="1" id="KW-0547">Nucleotide-binding</keyword>
<dbReference type="PANTHER" id="PTHR43788">
    <property type="entry name" value="DNA2/NAM7 HELICASE FAMILY MEMBER"/>
    <property type="match status" value="1"/>
</dbReference>
<dbReference type="GeneID" id="25911015"/>
<evidence type="ECO:0000256" key="1">
    <source>
        <dbReference type="ARBA" id="ARBA00022741"/>
    </source>
</evidence>
<evidence type="ECO:0000256" key="2">
    <source>
        <dbReference type="ARBA" id="ARBA00022801"/>
    </source>
</evidence>
<evidence type="ECO:0000259" key="5">
    <source>
        <dbReference type="Pfam" id="PF13087"/>
    </source>
</evidence>
<evidence type="ECO:0000313" key="7">
    <source>
        <dbReference type="Proteomes" id="UP000054560"/>
    </source>
</evidence>
<dbReference type="GO" id="GO:0005524">
    <property type="term" value="F:ATP binding"/>
    <property type="evidence" value="ECO:0007669"/>
    <property type="project" value="UniProtKB-KW"/>
</dbReference>
<dbReference type="InterPro" id="IPR041679">
    <property type="entry name" value="DNA2/NAM7-like_C"/>
</dbReference>
<keyword evidence="4" id="KW-0067">ATP-binding</keyword>
<evidence type="ECO:0000256" key="4">
    <source>
        <dbReference type="ARBA" id="ARBA00022840"/>
    </source>
</evidence>
<keyword evidence="2" id="KW-0378">Hydrolase</keyword>
<feature type="domain" description="DNA2/NAM7 helicase-like C-terminal" evidence="5">
    <location>
        <begin position="4"/>
        <end position="116"/>
    </location>
</feature>
<dbReference type="OrthoDB" id="6513042at2759"/>
<dbReference type="AlphaFoldDB" id="A0A0L0FLW6"/>
<dbReference type="Gene3D" id="3.40.50.300">
    <property type="entry name" value="P-loop containing nucleotide triphosphate hydrolases"/>
    <property type="match status" value="1"/>
</dbReference>
<evidence type="ECO:0000256" key="3">
    <source>
        <dbReference type="ARBA" id="ARBA00022806"/>
    </source>
</evidence>
<dbReference type="GO" id="GO:0016787">
    <property type="term" value="F:hydrolase activity"/>
    <property type="evidence" value="ECO:0007669"/>
    <property type="project" value="UniProtKB-KW"/>
</dbReference>
<sequence>QADGIWNIHEVDICRLILKGLSAGGVHLKNIGLISPYKAQVTSLRSMVAEEFGADSEYVEPHPARPPSGTKLAFLFLPRFVVARVDVHTIDKYQGRDKDIILFSMVRSNPDNDVGCAYMS</sequence>
<dbReference type="RefSeq" id="XP_014150915.1">
    <property type="nucleotide sequence ID" value="XM_014295440.1"/>
</dbReference>